<keyword evidence="6" id="KW-0472">Membrane</keyword>
<dbReference type="SMART" id="SM00387">
    <property type="entry name" value="HATPase_c"/>
    <property type="match status" value="1"/>
</dbReference>
<organism evidence="9 10">
    <name type="scientific">Endobacterium cereale</name>
    <dbReference type="NCBI Taxonomy" id="2663029"/>
    <lineage>
        <taxon>Bacteria</taxon>
        <taxon>Pseudomonadati</taxon>
        <taxon>Pseudomonadota</taxon>
        <taxon>Alphaproteobacteria</taxon>
        <taxon>Hyphomicrobiales</taxon>
        <taxon>Rhizobiaceae</taxon>
        <taxon>Endobacterium</taxon>
    </lineage>
</organism>
<dbReference type="SUPFAM" id="SSF55874">
    <property type="entry name" value="ATPase domain of HSP90 chaperone/DNA topoisomerase II/histidine kinase"/>
    <property type="match status" value="1"/>
</dbReference>
<dbReference type="EMBL" id="WIXI01000051">
    <property type="protein sequence ID" value="MQY49916.1"/>
    <property type="molecule type" value="Genomic_DNA"/>
</dbReference>
<dbReference type="RefSeq" id="WP_153360090.1">
    <property type="nucleotide sequence ID" value="NZ_JAYKOO010000001.1"/>
</dbReference>
<proteinExistence type="predicted"/>
<feature type="transmembrane region" description="Helical" evidence="6">
    <location>
        <begin position="316"/>
        <end position="337"/>
    </location>
</feature>
<feature type="transmembrane region" description="Helical" evidence="6">
    <location>
        <begin position="46"/>
        <end position="67"/>
    </location>
</feature>
<comment type="catalytic activity">
    <reaction evidence="1">
        <text>ATP + protein L-histidine = ADP + protein N-phospho-L-histidine.</text>
        <dbReference type="EC" id="2.7.13.3"/>
    </reaction>
</comment>
<dbReference type="PROSITE" id="PS50109">
    <property type="entry name" value="HIS_KIN"/>
    <property type="match status" value="1"/>
</dbReference>
<evidence type="ECO:0000256" key="4">
    <source>
        <dbReference type="ARBA" id="ARBA00023012"/>
    </source>
</evidence>
<name>A0A6A8AL72_9HYPH</name>
<feature type="transmembrane region" description="Helical" evidence="6">
    <location>
        <begin position="462"/>
        <end position="484"/>
    </location>
</feature>
<keyword evidence="6" id="KW-1133">Transmembrane helix</keyword>
<accession>A0A6A8AL72</accession>
<keyword evidence="3 5" id="KW-0597">Phosphoprotein</keyword>
<evidence type="ECO:0000256" key="1">
    <source>
        <dbReference type="ARBA" id="ARBA00000085"/>
    </source>
</evidence>
<sequence length="1132" mass="124005">MAARQRIIPVRREYNRWVANQTLEDYALRFTAKSARRFSSSRISQTAIGAISFLALEAIGGTITLSYGTTNAFFAIIAAAIVMLLVGLPISRYAIRHGVDIDLLTRGASFGYIGSTITSLIYASFTFMLFAIEASIMTGALELAFGIPPWIGYIVSAVVVVPLVIYGVQMISRFQLITQPFWIVLNILPFMFIAFLDWEKFDLWRAFAGIGHSNGEIGGAAPFDLVEFGAASAVILALMPQIGEQVDFLRFLPPELPTSTGLRKWRHRIAIFLAGPGWVVVGVPKLLAGSFLAVLTLSTAVPMHEAADPAHMYLTAFGYMIPNQTAALLLMAAFVVVSQLKINVMNAYAGSLAWSNFFSRLTHSHPGRVVWLVFNAAIALLLMELGIYRLLEATLGIFSIIAMSWLCTISADLFINKPLGLSPEGIEFKRAHLYDINPVGIGAMFGSATIALAAHFGLFGPLWASLSTYITLIALLLSPAIAFATKGKYYLARKQRKSWATLGTITCSICEHPFEHEDMAWCPAYAAPICSLCCSLDSRCHDMCKPHARLNTQVGTVARTFLSETVITKLTTRLGRYATTAVLSISAMGGILAMIAYQAGEAAPANAEIIYGTISIVFFVFAIMAGIVSWFYVLAHDSRVVAEEESSRQNTLLLKEISAHKKTDAALQEAKETAEAANRAKSRYVVGLSHELRTPLNAVLGYAQILERDDTIPAPRQSAIKVIKRSADHLSGLIDGLLDISKIEAGRLQVYSNEINIQDFLDQIVEMFSLQAHAKGLTFAHDRAKTLPQYVRTDEKRLRQILVNLLSNAIKFTDRGTVRFDIAYRSQVATFTISDTGRGIAEKDLGRIYEPFQRGEADNVRPMPGLGLGLTITQLLTNTMGGEITVSSVKDEGSTFKVRLMLSAVHRPSTAPALEKKITSYTGPRRTIVVVDDNEDHRELMREVLTPMDFVVLTAASGPECLTLIEGVKPDLFLVDISMPGMNGWQLVARLRELEQKAPIVMLSANIGDGAGNPDGTDGHNDAIAKPVSVRRLADKLAVHLGLTWIYEQDQPVEPPPKPAVVKSPGFPHLQDLLQLGEIGYVRGIEAKLADLAKSDEHRPFTEQAGAYVQAFDIAGYMAFLNRFDEEHTDHA</sequence>
<feature type="modified residue" description="4-aspartylphosphate" evidence="5">
    <location>
        <position position="976"/>
    </location>
</feature>
<dbReference type="GO" id="GO:0000155">
    <property type="term" value="F:phosphorelay sensor kinase activity"/>
    <property type="evidence" value="ECO:0007669"/>
    <property type="project" value="InterPro"/>
</dbReference>
<feature type="transmembrane region" description="Helical" evidence="6">
    <location>
        <begin position="150"/>
        <end position="168"/>
    </location>
</feature>
<dbReference type="SMART" id="SM00448">
    <property type="entry name" value="REC"/>
    <property type="match status" value="1"/>
</dbReference>
<evidence type="ECO:0000256" key="6">
    <source>
        <dbReference type="SAM" id="Phobius"/>
    </source>
</evidence>
<dbReference type="SUPFAM" id="SSF47384">
    <property type="entry name" value="Homodimeric domain of signal transducing histidine kinase"/>
    <property type="match status" value="1"/>
</dbReference>
<protein>
    <recommendedName>
        <fullName evidence="2">histidine kinase</fullName>
        <ecNumber evidence="2">2.7.13.3</ecNumber>
    </recommendedName>
</protein>
<feature type="transmembrane region" description="Helical" evidence="6">
    <location>
        <begin position="609"/>
        <end position="633"/>
    </location>
</feature>
<dbReference type="Gene3D" id="3.40.50.2300">
    <property type="match status" value="1"/>
</dbReference>
<dbReference type="Gene3D" id="1.10.4160.10">
    <property type="entry name" value="Hydantoin permease"/>
    <property type="match status" value="1"/>
</dbReference>
<evidence type="ECO:0000259" key="7">
    <source>
        <dbReference type="PROSITE" id="PS50109"/>
    </source>
</evidence>
<dbReference type="Gene3D" id="1.10.287.130">
    <property type="match status" value="1"/>
</dbReference>
<keyword evidence="10" id="KW-1185">Reference proteome</keyword>
<dbReference type="Pfam" id="PF00512">
    <property type="entry name" value="HisKA"/>
    <property type="match status" value="1"/>
</dbReference>
<dbReference type="PANTHER" id="PTHR45339">
    <property type="entry name" value="HYBRID SIGNAL TRANSDUCTION HISTIDINE KINASE J"/>
    <property type="match status" value="1"/>
</dbReference>
<feature type="transmembrane region" description="Helical" evidence="6">
    <location>
        <begin position="107"/>
        <end position="130"/>
    </location>
</feature>
<dbReference type="CDD" id="cd17546">
    <property type="entry name" value="REC_hyHK_CKI1_RcsC-like"/>
    <property type="match status" value="1"/>
</dbReference>
<reference evidence="9 10" key="1">
    <citation type="submission" date="2019-11" db="EMBL/GenBank/DDBJ databases">
        <title>Genome analysis of Rhizobacterium cereale a novel genus and species isolated from maize roots in North Spain.</title>
        <authorList>
            <person name="Menendez E."/>
            <person name="Flores-Felix J.D."/>
            <person name="Ramirez-Bahena M.-H."/>
            <person name="Igual J.M."/>
            <person name="Garcia-Fraile P."/>
            <person name="Peix A."/>
            <person name="Velazquez E."/>
        </authorList>
    </citation>
    <scope>NUCLEOTIDE SEQUENCE [LARGE SCALE GENOMIC DNA]</scope>
    <source>
        <strain evidence="9 10">RZME27</strain>
    </source>
</reference>
<feature type="transmembrane region" description="Helical" evidence="6">
    <location>
        <begin position="218"/>
        <end position="239"/>
    </location>
</feature>
<dbReference type="Pfam" id="PF00072">
    <property type="entry name" value="Response_reg"/>
    <property type="match status" value="1"/>
</dbReference>
<evidence type="ECO:0000256" key="3">
    <source>
        <dbReference type="ARBA" id="ARBA00022553"/>
    </source>
</evidence>
<dbReference type="CDD" id="cd00082">
    <property type="entry name" value="HisKA"/>
    <property type="match status" value="1"/>
</dbReference>
<dbReference type="InterPro" id="IPR005467">
    <property type="entry name" value="His_kinase_dom"/>
</dbReference>
<feature type="transmembrane region" description="Helical" evidence="6">
    <location>
        <begin position="180"/>
        <end position="198"/>
    </location>
</feature>
<gene>
    <name evidence="9" type="ORF">GAO09_28210</name>
</gene>
<feature type="transmembrane region" description="Helical" evidence="6">
    <location>
        <begin position="397"/>
        <end position="415"/>
    </location>
</feature>
<keyword evidence="4" id="KW-0902">Two-component regulatory system</keyword>
<dbReference type="SUPFAM" id="SSF52172">
    <property type="entry name" value="CheY-like"/>
    <property type="match status" value="1"/>
</dbReference>
<dbReference type="InterPro" id="IPR036890">
    <property type="entry name" value="HATPase_C_sf"/>
</dbReference>
<feature type="transmembrane region" description="Helical" evidence="6">
    <location>
        <begin position="73"/>
        <end position="95"/>
    </location>
</feature>
<evidence type="ECO:0000259" key="8">
    <source>
        <dbReference type="PROSITE" id="PS50110"/>
    </source>
</evidence>
<comment type="caution">
    <text evidence="9">The sequence shown here is derived from an EMBL/GenBank/DDBJ whole genome shotgun (WGS) entry which is preliminary data.</text>
</comment>
<dbReference type="InterPro" id="IPR011006">
    <property type="entry name" value="CheY-like_superfamily"/>
</dbReference>
<evidence type="ECO:0000256" key="5">
    <source>
        <dbReference type="PROSITE-ProRule" id="PRU00169"/>
    </source>
</evidence>
<dbReference type="FunFam" id="3.30.565.10:FF:000010">
    <property type="entry name" value="Sensor histidine kinase RcsC"/>
    <property type="match status" value="1"/>
</dbReference>
<dbReference type="PANTHER" id="PTHR45339:SF1">
    <property type="entry name" value="HYBRID SIGNAL TRANSDUCTION HISTIDINE KINASE J"/>
    <property type="match status" value="1"/>
</dbReference>
<dbReference type="Gene3D" id="3.30.565.10">
    <property type="entry name" value="Histidine kinase-like ATPase, C-terminal domain"/>
    <property type="match status" value="1"/>
</dbReference>
<feature type="transmembrane region" description="Helical" evidence="6">
    <location>
        <begin position="269"/>
        <end position="296"/>
    </location>
</feature>
<keyword evidence="6" id="KW-0812">Transmembrane</keyword>
<dbReference type="PROSITE" id="PS50110">
    <property type="entry name" value="RESPONSE_REGULATORY"/>
    <property type="match status" value="1"/>
</dbReference>
<dbReference type="SMART" id="SM00388">
    <property type="entry name" value="HisKA"/>
    <property type="match status" value="1"/>
</dbReference>
<feature type="transmembrane region" description="Helical" evidence="6">
    <location>
        <begin position="577"/>
        <end position="597"/>
    </location>
</feature>
<evidence type="ECO:0000313" key="9">
    <source>
        <dbReference type="EMBL" id="MQY49916.1"/>
    </source>
</evidence>
<dbReference type="AlphaFoldDB" id="A0A6A8AL72"/>
<dbReference type="Pfam" id="PF02518">
    <property type="entry name" value="HATPase_c"/>
    <property type="match status" value="1"/>
</dbReference>
<dbReference type="InterPro" id="IPR036097">
    <property type="entry name" value="HisK_dim/P_sf"/>
</dbReference>
<feature type="domain" description="Histidine kinase" evidence="7">
    <location>
        <begin position="687"/>
        <end position="904"/>
    </location>
</feature>
<dbReference type="EC" id="2.7.13.3" evidence="2"/>
<dbReference type="InterPro" id="IPR001789">
    <property type="entry name" value="Sig_transdc_resp-reg_receiver"/>
</dbReference>
<dbReference type="CDD" id="cd16922">
    <property type="entry name" value="HATPase_EvgS-ArcB-TorS-like"/>
    <property type="match status" value="1"/>
</dbReference>
<feature type="transmembrane region" description="Helical" evidence="6">
    <location>
        <begin position="436"/>
        <end position="456"/>
    </location>
</feature>
<feature type="transmembrane region" description="Helical" evidence="6">
    <location>
        <begin position="369"/>
        <end position="391"/>
    </location>
</feature>
<dbReference type="InterPro" id="IPR003594">
    <property type="entry name" value="HATPase_dom"/>
</dbReference>
<dbReference type="InterPro" id="IPR003661">
    <property type="entry name" value="HisK_dim/P_dom"/>
</dbReference>
<feature type="domain" description="Response regulatory" evidence="8">
    <location>
        <begin position="927"/>
        <end position="1041"/>
    </location>
</feature>
<evidence type="ECO:0000313" key="10">
    <source>
        <dbReference type="Proteomes" id="UP000435138"/>
    </source>
</evidence>
<dbReference type="PRINTS" id="PR00344">
    <property type="entry name" value="BCTRLSENSOR"/>
</dbReference>
<evidence type="ECO:0000256" key="2">
    <source>
        <dbReference type="ARBA" id="ARBA00012438"/>
    </source>
</evidence>
<dbReference type="InterPro" id="IPR004358">
    <property type="entry name" value="Sig_transdc_His_kin-like_C"/>
</dbReference>
<dbReference type="Proteomes" id="UP000435138">
    <property type="component" value="Unassembled WGS sequence"/>
</dbReference>